<dbReference type="Proteomes" id="UP000236291">
    <property type="component" value="Unassembled WGS sequence"/>
</dbReference>
<dbReference type="GO" id="GO:0005634">
    <property type="term" value="C:nucleus"/>
    <property type="evidence" value="ECO:0007669"/>
    <property type="project" value="UniProtKB-SubCell"/>
</dbReference>
<accession>A0A2K3PIC6</accession>
<evidence type="ECO:0000256" key="4">
    <source>
        <dbReference type="ARBA" id="ARBA00023163"/>
    </source>
</evidence>
<name>A0A2K3PIC6_TRIPR</name>
<comment type="subcellular location">
    <subcellularLocation>
        <location evidence="1">Nucleus</location>
    </subcellularLocation>
</comment>
<feature type="domain" description="MADS-box" evidence="6">
    <location>
        <begin position="1"/>
        <end position="61"/>
    </location>
</feature>
<evidence type="ECO:0000256" key="3">
    <source>
        <dbReference type="ARBA" id="ARBA00023125"/>
    </source>
</evidence>
<keyword evidence="3" id="KW-0238">DNA-binding</keyword>
<dbReference type="PANTHER" id="PTHR11945">
    <property type="entry name" value="MADS BOX PROTEIN"/>
    <property type="match status" value="1"/>
</dbReference>
<proteinExistence type="predicted"/>
<comment type="caution">
    <text evidence="7">The sequence shown here is derived from an EMBL/GenBank/DDBJ whole genome shotgun (WGS) entry which is preliminary data.</text>
</comment>
<dbReference type="STRING" id="57577.A0A2K3PIC6"/>
<dbReference type="InterPro" id="IPR033897">
    <property type="entry name" value="SRF-like_MADS-box"/>
</dbReference>
<dbReference type="SUPFAM" id="SSF55455">
    <property type="entry name" value="SRF-like"/>
    <property type="match status" value="1"/>
</dbReference>
<evidence type="ECO:0000256" key="1">
    <source>
        <dbReference type="ARBA" id="ARBA00004123"/>
    </source>
</evidence>
<keyword evidence="4" id="KW-0804">Transcription</keyword>
<dbReference type="SMART" id="SM00432">
    <property type="entry name" value="MADS"/>
    <property type="match status" value="1"/>
</dbReference>
<dbReference type="GO" id="GO:0046983">
    <property type="term" value="F:protein dimerization activity"/>
    <property type="evidence" value="ECO:0007669"/>
    <property type="project" value="InterPro"/>
</dbReference>
<dbReference type="PANTHER" id="PTHR11945:SF176">
    <property type="entry name" value="MADS-BOX TRANSCRIPTION FACTOR FAMILY PROTEIN"/>
    <property type="match status" value="1"/>
</dbReference>
<evidence type="ECO:0000313" key="8">
    <source>
        <dbReference type="Proteomes" id="UP000236291"/>
    </source>
</evidence>
<reference evidence="7 8" key="1">
    <citation type="journal article" date="2014" name="Am. J. Bot.">
        <title>Genome assembly and annotation for red clover (Trifolium pratense; Fabaceae).</title>
        <authorList>
            <person name="Istvanek J."/>
            <person name="Jaros M."/>
            <person name="Krenek A."/>
            <person name="Repkova J."/>
        </authorList>
    </citation>
    <scope>NUCLEOTIDE SEQUENCE [LARGE SCALE GENOMIC DNA]</scope>
    <source>
        <strain evidence="8">cv. Tatra</strain>
        <tissue evidence="7">Young leaves</tissue>
    </source>
</reference>
<dbReference type="AlphaFoldDB" id="A0A2K3PIC6"/>
<evidence type="ECO:0000313" key="7">
    <source>
        <dbReference type="EMBL" id="PNY15005.1"/>
    </source>
</evidence>
<protein>
    <submittedName>
        <fullName evidence="7">MADS-box transcription factor</fullName>
    </submittedName>
</protein>
<dbReference type="EMBL" id="ASHM01007313">
    <property type="protein sequence ID" value="PNY15005.1"/>
    <property type="molecule type" value="Genomic_DNA"/>
</dbReference>
<dbReference type="InterPro" id="IPR002100">
    <property type="entry name" value="TF_MADSbox"/>
</dbReference>
<keyword evidence="5" id="KW-0539">Nucleus</keyword>
<dbReference type="CDD" id="cd00266">
    <property type="entry name" value="MADS_SRF_like"/>
    <property type="match status" value="1"/>
</dbReference>
<keyword evidence="2" id="KW-0805">Transcription regulation</keyword>
<organism evidence="7 8">
    <name type="scientific">Trifolium pratense</name>
    <name type="common">Red clover</name>
    <dbReference type="NCBI Taxonomy" id="57577"/>
    <lineage>
        <taxon>Eukaryota</taxon>
        <taxon>Viridiplantae</taxon>
        <taxon>Streptophyta</taxon>
        <taxon>Embryophyta</taxon>
        <taxon>Tracheophyta</taxon>
        <taxon>Spermatophyta</taxon>
        <taxon>Magnoliopsida</taxon>
        <taxon>eudicotyledons</taxon>
        <taxon>Gunneridae</taxon>
        <taxon>Pentapetalae</taxon>
        <taxon>rosids</taxon>
        <taxon>fabids</taxon>
        <taxon>Fabales</taxon>
        <taxon>Fabaceae</taxon>
        <taxon>Papilionoideae</taxon>
        <taxon>50 kb inversion clade</taxon>
        <taxon>NPAAA clade</taxon>
        <taxon>Hologalegina</taxon>
        <taxon>IRL clade</taxon>
        <taxon>Trifolieae</taxon>
        <taxon>Trifolium</taxon>
    </lineage>
</organism>
<dbReference type="Gene3D" id="3.40.1810.10">
    <property type="entry name" value="Transcription factor, MADS-box"/>
    <property type="match status" value="1"/>
</dbReference>
<evidence type="ECO:0000259" key="6">
    <source>
        <dbReference type="PROSITE" id="PS50066"/>
    </source>
</evidence>
<gene>
    <name evidence="7" type="ORF">L195_g011695</name>
</gene>
<dbReference type="GO" id="GO:0000981">
    <property type="term" value="F:DNA-binding transcription factor activity, RNA polymerase II-specific"/>
    <property type="evidence" value="ECO:0007669"/>
    <property type="project" value="InterPro"/>
</dbReference>
<evidence type="ECO:0000256" key="2">
    <source>
        <dbReference type="ARBA" id="ARBA00023015"/>
    </source>
</evidence>
<dbReference type="InterPro" id="IPR036879">
    <property type="entry name" value="TF_MADSbox_sf"/>
</dbReference>
<evidence type="ECO:0000256" key="5">
    <source>
        <dbReference type="ARBA" id="ARBA00023242"/>
    </source>
</evidence>
<dbReference type="PROSITE" id="PS50066">
    <property type="entry name" value="MADS_BOX_2"/>
    <property type="match status" value="1"/>
</dbReference>
<dbReference type="GO" id="GO:0000978">
    <property type="term" value="F:RNA polymerase II cis-regulatory region sequence-specific DNA binding"/>
    <property type="evidence" value="ECO:0007669"/>
    <property type="project" value="TreeGrafter"/>
</dbReference>
<dbReference type="PRINTS" id="PR00404">
    <property type="entry name" value="MADSDOMAIN"/>
</dbReference>
<sequence>MGRGRISMKLVQKEKSRQKTFLTRKNGLMKKVKELSTLCDVDVCVILYAPNFQGQGFVEPETWPKDPSEVQSVLQKYYNTTNDRRLRIYDIQEYFKGKMKKVESEIFNVHKKMLKVMYPTWNESFNSFGEEQLRLFASMLDSKLDACNQRMNMLKGDHNGKAITESHKVDKLPNSNTPYLTSNPSSYFNLMQNNFSIISDKNPLEFWPLELGQMSSQPSSMFSGAQGSYQVQSYPYNHVDANWAHQVDANVTYDPKIDTKMKDGAENAENLSSSYYYNGNTPAMQSYHHNAMQTLPFDQNLPNLMDFNFNGFYDIDGRE</sequence>
<reference evidence="7 8" key="2">
    <citation type="journal article" date="2017" name="Front. Plant Sci.">
        <title>Gene Classification and Mining of Molecular Markers Useful in Red Clover (Trifolium pratense) Breeding.</title>
        <authorList>
            <person name="Istvanek J."/>
            <person name="Dluhosova J."/>
            <person name="Dluhos P."/>
            <person name="Patkova L."/>
            <person name="Nedelnik J."/>
            <person name="Repkova J."/>
        </authorList>
    </citation>
    <scope>NUCLEOTIDE SEQUENCE [LARGE SCALE GENOMIC DNA]</scope>
    <source>
        <strain evidence="8">cv. Tatra</strain>
        <tissue evidence="7">Young leaves</tissue>
    </source>
</reference>
<dbReference type="GO" id="GO:0045944">
    <property type="term" value="P:positive regulation of transcription by RNA polymerase II"/>
    <property type="evidence" value="ECO:0007669"/>
    <property type="project" value="InterPro"/>
</dbReference>
<dbReference type="Pfam" id="PF00319">
    <property type="entry name" value="SRF-TF"/>
    <property type="match status" value="1"/>
</dbReference>